<sequence length="154" mass="17433">MKNNYQVLDPILSSSNVSDPEMSDQFYIINLCNQLLIGDGQNESSLGWVLGDLNNNGKVSEILPLAVFYEAKDLVIECVVNQTKPNIDNIEALISGDFNTINNYNNKRKLMLEKKGVNLVTIEHTMLDCDENNNLCRDEYKDTIQLKAILSKYI</sequence>
<protein>
    <submittedName>
        <fullName evidence="1">Uncharacterized protein</fullName>
    </submittedName>
</protein>
<reference evidence="1 2" key="1">
    <citation type="submission" date="2020-12" db="EMBL/GenBank/DDBJ databases">
        <title>Olleya sediminilitoris sp. nov., isolated from a tidal flat.</title>
        <authorList>
            <person name="Park S."/>
            <person name="Yoon J.-H."/>
        </authorList>
    </citation>
    <scope>NUCLEOTIDE SEQUENCE [LARGE SCALE GENOMIC DNA]</scope>
    <source>
        <strain evidence="1 2">YSTF-M6</strain>
    </source>
</reference>
<proteinExistence type="predicted"/>
<comment type="caution">
    <text evidence="1">The sequence shown here is derived from an EMBL/GenBank/DDBJ whole genome shotgun (WGS) entry which is preliminary data.</text>
</comment>
<gene>
    <name evidence="1" type="ORF">JAO71_07085</name>
</gene>
<evidence type="ECO:0000313" key="2">
    <source>
        <dbReference type="Proteomes" id="UP000605013"/>
    </source>
</evidence>
<dbReference type="EMBL" id="JAEMEF010000004">
    <property type="protein sequence ID" value="MBL7559563.1"/>
    <property type="molecule type" value="Genomic_DNA"/>
</dbReference>
<dbReference type="RefSeq" id="WP_202999833.1">
    <property type="nucleotide sequence ID" value="NZ_JAEMEF010000004.1"/>
</dbReference>
<dbReference type="Proteomes" id="UP000605013">
    <property type="component" value="Unassembled WGS sequence"/>
</dbReference>
<dbReference type="InterPro" id="IPR018247">
    <property type="entry name" value="EF_Hand_1_Ca_BS"/>
</dbReference>
<evidence type="ECO:0000313" key="1">
    <source>
        <dbReference type="EMBL" id="MBL7559563.1"/>
    </source>
</evidence>
<dbReference type="PROSITE" id="PS00018">
    <property type="entry name" value="EF_HAND_1"/>
    <property type="match status" value="1"/>
</dbReference>
<accession>A0ABS1WKD2</accession>
<organism evidence="1 2">
    <name type="scientific">Olleya sediminilitoris</name>
    <dbReference type="NCBI Taxonomy" id="2795739"/>
    <lineage>
        <taxon>Bacteria</taxon>
        <taxon>Pseudomonadati</taxon>
        <taxon>Bacteroidota</taxon>
        <taxon>Flavobacteriia</taxon>
        <taxon>Flavobacteriales</taxon>
        <taxon>Flavobacteriaceae</taxon>
    </lineage>
</organism>
<name>A0ABS1WKD2_9FLAO</name>
<keyword evidence="2" id="KW-1185">Reference proteome</keyword>